<dbReference type="InterPro" id="IPR013519">
    <property type="entry name" value="Int_alpha_beta-p"/>
</dbReference>
<dbReference type="SUPFAM" id="SSF50965">
    <property type="entry name" value="Galactose oxidase, central domain"/>
    <property type="match status" value="1"/>
</dbReference>
<name>A0A239KLV0_9BURK</name>
<dbReference type="InterPro" id="IPR011043">
    <property type="entry name" value="Gal_Oxase/kelch_b-propeller"/>
</dbReference>
<dbReference type="InterPro" id="IPR013783">
    <property type="entry name" value="Ig-like_fold"/>
</dbReference>
<dbReference type="PANTHER" id="PTHR36220">
    <property type="entry name" value="UNNAMED PRODUCT"/>
    <property type="match status" value="1"/>
</dbReference>
<dbReference type="InterPro" id="IPR013517">
    <property type="entry name" value="FG-GAP"/>
</dbReference>
<accession>A0A239KLV0</accession>
<keyword evidence="1" id="KW-0732">Signal</keyword>
<dbReference type="Proteomes" id="UP000198284">
    <property type="component" value="Unassembled WGS sequence"/>
</dbReference>
<gene>
    <name evidence="5" type="ORF">SAMN06265795_11675</name>
</gene>
<dbReference type="Gene3D" id="2.60.40.10">
    <property type="entry name" value="Immunoglobulins"/>
    <property type="match status" value="1"/>
</dbReference>
<dbReference type="GO" id="GO:0016747">
    <property type="term" value="F:acyltransferase activity, transferring groups other than amino-acyl groups"/>
    <property type="evidence" value="ECO:0007669"/>
    <property type="project" value="InterPro"/>
</dbReference>
<dbReference type="Pfam" id="PF14312">
    <property type="entry name" value="FG-GAP_2"/>
    <property type="match status" value="6"/>
</dbReference>
<sequence>MIRLSSQNIWYGRVRFWLCALTMAVLTACGGGGGGSSNSVESASPPAAAPVPTLTLGLKEVHLAWPTVSGATSYQLLESPDGTSQFMPVGGAIAETSVSHSIALYQRINAKYKVQACNSGGCTDSAVLALGGSLAEGVGYFKASNSRAHAMFGYSVALSADGTTLAVGAIDESSAATGINGDQTNTAAPNSGAVYVFTKTNGSWIQQAYLKASNTGAYDQFGFPIALSADGNTLAVGAFFEASAATGINGDESSNSATVSGAVYVFTRTGGTWSQQAYIKASNSEANDGFGSSVALSADGSTMAVGASREDGGTNGINGDQSNNSASGSGAVYVFTRTGGTWSQHAYIKASNGEANDGFGSSVALSADGNIMAVGATGEDSSATGVNSDQTSNGESSSGAVYIFTRTGSTWSQQSYIKASNTETMDKFGYSLALSDDGATLAVSARQEDSAATGINGDEFDNSASDSGAVYVFIRTGSIWSQQAYIKPSNTRTQWDFGYAISLSADGNTLAVSADREGSSASALNGAQDDNSLTSSGAVYVFVRDGAIWTQQAYVKATNPGPSNYFGQSVALSGDGKTLAVGAYTENSDATGIGGAQNNNNATHSGAVYLY</sequence>
<evidence type="ECO:0000256" key="3">
    <source>
        <dbReference type="ARBA" id="ARBA00023180"/>
    </source>
</evidence>
<evidence type="ECO:0000256" key="2">
    <source>
        <dbReference type="ARBA" id="ARBA00022737"/>
    </source>
</evidence>
<evidence type="ECO:0000313" key="6">
    <source>
        <dbReference type="Proteomes" id="UP000198284"/>
    </source>
</evidence>
<feature type="region of interest" description="Disordered" evidence="4">
    <location>
        <begin position="376"/>
        <end position="396"/>
    </location>
</feature>
<dbReference type="PROSITE" id="PS51257">
    <property type="entry name" value="PROKAR_LIPOPROTEIN"/>
    <property type="match status" value="1"/>
</dbReference>
<feature type="compositionally biased region" description="Polar residues" evidence="4">
    <location>
        <begin position="379"/>
        <end position="396"/>
    </location>
</feature>
<evidence type="ECO:0000256" key="1">
    <source>
        <dbReference type="ARBA" id="ARBA00022729"/>
    </source>
</evidence>
<keyword evidence="3" id="KW-0325">Glycoprotein</keyword>
<protein>
    <submittedName>
        <fullName evidence="5">FG-GAP repeat-containing protein</fullName>
    </submittedName>
</protein>
<organism evidence="5 6">
    <name type="scientific">Noviherbaspirillum humi</name>
    <dbReference type="NCBI Taxonomy" id="1688639"/>
    <lineage>
        <taxon>Bacteria</taxon>
        <taxon>Pseudomonadati</taxon>
        <taxon>Pseudomonadota</taxon>
        <taxon>Betaproteobacteria</taxon>
        <taxon>Burkholderiales</taxon>
        <taxon>Oxalobacteraceae</taxon>
        <taxon>Noviherbaspirillum</taxon>
    </lineage>
</organism>
<dbReference type="SMART" id="SM00191">
    <property type="entry name" value="Int_alpha"/>
    <property type="match status" value="5"/>
</dbReference>
<dbReference type="InterPro" id="IPR020610">
    <property type="entry name" value="Thiolase_AS"/>
</dbReference>
<proteinExistence type="predicted"/>
<dbReference type="PROSITE" id="PS00099">
    <property type="entry name" value="THIOLASE_3"/>
    <property type="match status" value="1"/>
</dbReference>
<keyword evidence="6" id="KW-1185">Reference proteome</keyword>
<dbReference type="AlphaFoldDB" id="A0A239KLV0"/>
<dbReference type="EMBL" id="FZOT01000016">
    <property type="protein sequence ID" value="SNT18970.1"/>
    <property type="molecule type" value="Genomic_DNA"/>
</dbReference>
<reference evidence="5 6" key="1">
    <citation type="submission" date="2017-06" db="EMBL/GenBank/DDBJ databases">
        <authorList>
            <person name="Kim H.J."/>
            <person name="Triplett B.A."/>
        </authorList>
    </citation>
    <scope>NUCLEOTIDE SEQUENCE [LARGE SCALE GENOMIC DNA]</scope>
    <source>
        <strain evidence="5 6">U15</strain>
    </source>
</reference>
<dbReference type="Gene3D" id="2.130.10.130">
    <property type="entry name" value="Integrin alpha, N-terminal"/>
    <property type="match status" value="4"/>
</dbReference>
<dbReference type="PANTHER" id="PTHR36220:SF1">
    <property type="entry name" value="GAMMA TUBULIN COMPLEX COMPONENT C-TERMINAL DOMAIN-CONTAINING PROTEIN"/>
    <property type="match status" value="1"/>
</dbReference>
<dbReference type="RefSeq" id="WP_245845078.1">
    <property type="nucleotide sequence ID" value="NZ_FZOT01000016.1"/>
</dbReference>
<keyword evidence="2" id="KW-0677">Repeat</keyword>
<evidence type="ECO:0000313" key="5">
    <source>
        <dbReference type="EMBL" id="SNT18970.1"/>
    </source>
</evidence>
<evidence type="ECO:0000256" key="4">
    <source>
        <dbReference type="SAM" id="MobiDB-lite"/>
    </source>
</evidence>
<dbReference type="InterPro" id="IPR028994">
    <property type="entry name" value="Integrin_alpha_N"/>
</dbReference>